<evidence type="ECO:0000313" key="1">
    <source>
        <dbReference type="EMBL" id="KZX12754.1"/>
    </source>
</evidence>
<dbReference type="EMBL" id="LWMU01000064">
    <property type="protein sequence ID" value="KZX12754.1"/>
    <property type="molecule type" value="Genomic_DNA"/>
</dbReference>
<protein>
    <recommendedName>
        <fullName evidence="3">Lon proteolytic domain-containing protein</fullName>
    </recommendedName>
</protein>
<gene>
    <name evidence="1" type="ORF">MBORA_10750</name>
</gene>
<sequence>MTEEQLNQLINLNKKIIKQNNKIISQNNKIISIINKEEKNNSQTDDFNGFMSIIESLKQDENKVGEVYFGCGCDIYKLKDNGEDTVVENIVGNNNTNKTTLARLIASESLKSGRALMPNTIVLGHVNEDNSIEKIENIPEVLKSCYENGMKNVLLPFSSAADLLYAPQELLTTLNLLFYKTHREAIEIALNF</sequence>
<dbReference type="InterPro" id="IPR020568">
    <property type="entry name" value="Ribosomal_Su5_D2-typ_SF"/>
</dbReference>
<name>A0A166B1S9_METOA</name>
<accession>A0A166B1S9</accession>
<dbReference type="SUPFAM" id="SSF54211">
    <property type="entry name" value="Ribosomal protein S5 domain 2-like"/>
    <property type="match status" value="1"/>
</dbReference>
<dbReference type="Proteomes" id="UP000077428">
    <property type="component" value="Unassembled WGS sequence"/>
</dbReference>
<dbReference type="AlphaFoldDB" id="A0A166B1S9"/>
<reference evidence="2" key="1">
    <citation type="journal article" date="2016" name="Genome Announc.">
        <title>Draft Genome Sequences of Methanobrevibacter curvatus DSM11111, Methanobrevibacter cuticularis DSM11139, Methanobrevibacter filiformis DSM11501, and Methanobrevibacter oralis DSM7256.</title>
        <authorList>
            <person name="Poehlein A."/>
            <person name="Seedorf H."/>
        </authorList>
    </citation>
    <scope>NUCLEOTIDE SEQUENCE [LARGE SCALE GENOMIC DNA]</scope>
    <source>
        <strain evidence="2">DSM 7256 / JCM 30027 / ZR</strain>
    </source>
</reference>
<proteinExistence type="predicted"/>
<dbReference type="STRING" id="66851.MBORA_10750"/>
<dbReference type="Gene3D" id="3.30.230.10">
    <property type="match status" value="1"/>
</dbReference>
<organism evidence="1 2">
    <name type="scientific">Methanobrevibacter oralis</name>
    <dbReference type="NCBI Taxonomy" id="66851"/>
    <lineage>
        <taxon>Archaea</taxon>
        <taxon>Methanobacteriati</taxon>
        <taxon>Methanobacteriota</taxon>
        <taxon>Methanomada group</taxon>
        <taxon>Methanobacteria</taxon>
        <taxon>Methanobacteriales</taxon>
        <taxon>Methanobacteriaceae</taxon>
        <taxon>Methanobrevibacter</taxon>
    </lineage>
</organism>
<dbReference type="InterPro" id="IPR014721">
    <property type="entry name" value="Ribsml_uS5_D2-typ_fold_subgr"/>
</dbReference>
<evidence type="ECO:0008006" key="3">
    <source>
        <dbReference type="Google" id="ProtNLM"/>
    </source>
</evidence>
<evidence type="ECO:0000313" key="2">
    <source>
        <dbReference type="Proteomes" id="UP000077428"/>
    </source>
</evidence>
<keyword evidence="2" id="KW-1185">Reference proteome</keyword>
<dbReference type="PATRIC" id="fig|66851.6.peg.1176"/>
<dbReference type="RefSeq" id="WP_042692551.1">
    <property type="nucleotide sequence ID" value="NZ_CABMAB010000010.1"/>
</dbReference>
<comment type="caution">
    <text evidence="1">The sequence shown here is derived from an EMBL/GenBank/DDBJ whole genome shotgun (WGS) entry which is preliminary data.</text>
</comment>